<reference evidence="1 2" key="1">
    <citation type="submission" date="2011-09" db="EMBL/GenBank/DDBJ databases">
        <title>The Genome Sequence of Bacillus smithii 7_3_47FAA.</title>
        <authorList>
            <consortium name="The Broad Institute Genome Sequencing Platform"/>
            <person name="Earl A."/>
            <person name="Ward D."/>
            <person name="Feldgarden M."/>
            <person name="Gevers D."/>
            <person name="Daigneault M."/>
            <person name="Strauss J."/>
            <person name="Allen-Vercoe E."/>
            <person name="Young S.K."/>
            <person name="Zeng Q."/>
            <person name="Gargeya S."/>
            <person name="Fitzgerald M."/>
            <person name="Haas B."/>
            <person name="Abouelleil A."/>
            <person name="Alvarado L."/>
            <person name="Arachchi H.M."/>
            <person name="Berlin A."/>
            <person name="Brown A."/>
            <person name="Chapman S.B."/>
            <person name="Chen Z."/>
            <person name="Dunbar C."/>
            <person name="Freedman E."/>
            <person name="Gearin G."/>
            <person name="Goldberg J."/>
            <person name="Griggs A."/>
            <person name="Gujja S."/>
            <person name="Heiman D."/>
            <person name="Howarth C."/>
            <person name="Larson L."/>
            <person name="Lui A."/>
            <person name="MacDonald P.J.P."/>
            <person name="Montmayeur A."/>
            <person name="Murphy C."/>
            <person name="Neiman D."/>
            <person name="Pearson M."/>
            <person name="Priest M."/>
            <person name="Roberts A."/>
            <person name="Saif S."/>
            <person name="Shea T."/>
            <person name="Shenoy N."/>
            <person name="Sisk P."/>
            <person name="Stolte C."/>
            <person name="Sykes S."/>
            <person name="Wortman J."/>
            <person name="Nusbaum C."/>
            <person name="Birren B."/>
        </authorList>
    </citation>
    <scope>NUCLEOTIDE SEQUENCE [LARGE SCALE GENOMIC DNA]</scope>
    <source>
        <strain evidence="1 2">7_3_47FAA</strain>
    </source>
</reference>
<dbReference type="RefSeq" id="WP_003353483.1">
    <property type="nucleotide sequence ID" value="NZ_JH414747.1"/>
</dbReference>
<evidence type="ECO:0000313" key="1">
    <source>
        <dbReference type="EMBL" id="EHL78653.1"/>
    </source>
</evidence>
<comment type="caution">
    <text evidence="1">The sequence shown here is derived from an EMBL/GenBank/DDBJ whole genome shotgun (WGS) entry which is preliminary data.</text>
</comment>
<dbReference type="HOGENOM" id="CLU_2244580_0_0_9"/>
<evidence type="ECO:0000313" key="2">
    <source>
        <dbReference type="Proteomes" id="UP000011747"/>
    </source>
</evidence>
<proteinExistence type="predicted"/>
<dbReference type="AlphaFoldDB" id="G9QJL5"/>
<protein>
    <submittedName>
        <fullName evidence="1">Uncharacterized protein</fullName>
    </submittedName>
</protein>
<keyword evidence="2" id="KW-1185">Reference proteome</keyword>
<dbReference type="EMBL" id="ACWF01000061">
    <property type="protein sequence ID" value="EHL78653.1"/>
    <property type="molecule type" value="Genomic_DNA"/>
</dbReference>
<dbReference type="Proteomes" id="UP000011747">
    <property type="component" value="Unassembled WGS sequence"/>
</dbReference>
<sequence>MSDCNISAAEKVIEIGACFSIDEGELVILDASNPTSLKSEYLLNKNNLLEIRKVINASGKAITKSSVSVYLNAYQPIITEKPLITYKQRELQQVNGRTLHECVD</sequence>
<gene>
    <name evidence="1" type="ORF">HMPREF1015_01898</name>
</gene>
<name>G9QJL5_9BACI</name>
<organism evidence="1 2">
    <name type="scientific">Bacillus smithii 7_3_47FAA</name>
    <dbReference type="NCBI Taxonomy" id="665952"/>
    <lineage>
        <taxon>Bacteria</taxon>
        <taxon>Bacillati</taxon>
        <taxon>Bacillota</taxon>
        <taxon>Bacilli</taxon>
        <taxon>Bacillales</taxon>
        <taxon>Bacillaceae</taxon>
        <taxon>Bacillus</taxon>
    </lineage>
</organism>
<accession>G9QJL5</accession>